<dbReference type="Gene3D" id="1.10.220.20">
    <property type="match status" value="1"/>
</dbReference>
<gene>
    <name evidence="2" type="ORF">PHYBLDRAFT_98007</name>
</gene>
<dbReference type="Proteomes" id="UP000077315">
    <property type="component" value="Unassembled WGS sequence"/>
</dbReference>
<dbReference type="Pfam" id="PF01369">
    <property type="entry name" value="Sec7"/>
    <property type="match status" value="1"/>
</dbReference>
<evidence type="ECO:0000313" key="3">
    <source>
        <dbReference type="Proteomes" id="UP000077315"/>
    </source>
</evidence>
<dbReference type="InParanoid" id="A0A167JHU2"/>
<sequence>RKHLLQAPVLQVVYASTIKDRYLFLFSDLLLICKPIMDESIIVSSPINPDSESRSRFKSTESSLFQIKNIVELAQMTLFLSREDQPSFDNRHSMNNSPGATGSGMHPMLVTALRKFQTSAESGVAYLIDKNVLIQEPLSIAGFLFKTPDLSRRQLGYYLSDRNNNDIYEAFLNCFRLVGLRLDEALRILLTTFRLPSQWENIEYIIEQFAKKWHDANQNVIKFHEDMVVKVIVAMLFLNAEICVAFEPLHYITSVRTKGSRRPTVEDFLERWKYYDQYELVEAEFLEEMYRSIVAERLETGWDTRPGKTEEQETDIVITVDANQLPSRLTRNVPCLPIRISIPSPDPGLQIKLRGQDLLCQPNILDFSQSAVQSFTVTGHTLGRTSLMFIKSGFNAGRYVSPTLPRTKSIVVERLFMRYTFQIGF</sequence>
<dbReference type="InterPro" id="IPR035999">
    <property type="entry name" value="Sec7_dom_sf"/>
</dbReference>
<dbReference type="GO" id="GO:0032012">
    <property type="term" value="P:regulation of ARF protein signal transduction"/>
    <property type="evidence" value="ECO:0007669"/>
    <property type="project" value="InterPro"/>
</dbReference>
<dbReference type="GeneID" id="29004944"/>
<dbReference type="Gene3D" id="1.10.1000.11">
    <property type="entry name" value="Arf Nucleotide-binding Site Opener,domain 2"/>
    <property type="match status" value="1"/>
</dbReference>
<evidence type="ECO:0000313" key="2">
    <source>
        <dbReference type="EMBL" id="OAD66007.1"/>
    </source>
</evidence>
<dbReference type="GO" id="GO:0005085">
    <property type="term" value="F:guanyl-nucleotide exchange factor activity"/>
    <property type="evidence" value="ECO:0007669"/>
    <property type="project" value="InterPro"/>
</dbReference>
<dbReference type="AlphaFoldDB" id="A0A167JHU2"/>
<dbReference type="VEuPathDB" id="FungiDB:PHYBLDRAFT_98007"/>
<dbReference type="OrthoDB" id="430364at2759"/>
<dbReference type="SUPFAM" id="SSF48425">
    <property type="entry name" value="Sec7 domain"/>
    <property type="match status" value="1"/>
</dbReference>
<dbReference type="RefSeq" id="XP_018284047.1">
    <property type="nucleotide sequence ID" value="XM_018444039.1"/>
</dbReference>
<dbReference type="Gene3D" id="2.30.29.30">
    <property type="entry name" value="Pleckstrin-homology domain (PH domain)/Phosphotyrosine-binding domain (PTB)"/>
    <property type="match status" value="1"/>
</dbReference>
<feature type="domain" description="SEC7" evidence="1">
    <location>
        <begin position="108"/>
        <end position="296"/>
    </location>
</feature>
<evidence type="ECO:0000259" key="1">
    <source>
        <dbReference type="PROSITE" id="PS50190"/>
    </source>
</evidence>
<dbReference type="STRING" id="763407.A0A167JHU2"/>
<proteinExistence type="predicted"/>
<protein>
    <recommendedName>
        <fullName evidence="1">SEC7 domain-containing protein</fullName>
    </recommendedName>
</protein>
<name>A0A167JHU2_PHYB8</name>
<dbReference type="PROSITE" id="PS50190">
    <property type="entry name" value="SEC7"/>
    <property type="match status" value="1"/>
</dbReference>
<reference evidence="3" key="1">
    <citation type="submission" date="2015-06" db="EMBL/GenBank/DDBJ databases">
        <title>Expansion of signal transduction pathways in fungi by whole-genome duplication.</title>
        <authorList>
            <consortium name="DOE Joint Genome Institute"/>
            <person name="Corrochano L.M."/>
            <person name="Kuo A."/>
            <person name="Marcet-Houben M."/>
            <person name="Polaino S."/>
            <person name="Salamov A."/>
            <person name="Villalobos J.M."/>
            <person name="Alvarez M.I."/>
            <person name="Avalos J."/>
            <person name="Benito E.P."/>
            <person name="Benoit I."/>
            <person name="Burger G."/>
            <person name="Camino L.P."/>
            <person name="Canovas D."/>
            <person name="Cerda-Olmedo E."/>
            <person name="Cheng J.-F."/>
            <person name="Dominguez A."/>
            <person name="Elias M."/>
            <person name="Eslava A.P."/>
            <person name="Glaser F."/>
            <person name="Grimwood J."/>
            <person name="Gutierrez G."/>
            <person name="Heitman J."/>
            <person name="Henrissat B."/>
            <person name="Iturriaga E.A."/>
            <person name="Lang B.F."/>
            <person name="Lavin J.L."/>
            <person name="Lee S."/>
            <person name="Li W."/>
            <person name="Lindquist E."/>
            <person name="Lopez-Garcia S."/>
            <person name="Luque E.M."/>
            <person name="Marcos A.T."/>
            <person name="Martin J."/>
            <person name="McCluskey K."/>
            <person name="Medina H.R."/>
            <person name="Miralles-Duran A."/>
            <person name="Miyazaki A."/>
            <person name="Munoz-Torres E."/>
            <person name="Oguiza J.A."/>
            <person name="Ohm R."/>
            <person name="Olmedo M."/>
            <person name="Orejas M."/>
            <person name="Ortiz-Castellanos L."/>
            <person name="Pisabarro A.G."/>
            <person name="Rodriguez-Romero J."/>
            <person name="Ruiz-Herrera J."/>
            <person name="Ruiz-Vazquez R."/>
            <person name="Sanz C."/>
            <person name="Schackwitz W."/>
            <person name="Schmutz J."/>
            <person name="Shahriari M."/>
            <person name="Shelest E."/>
            <person name="Silva-Franco F."/>
            <person name="Soanes D."/>
            <person name="Syed K."/>
            <person name="Tagua V.G."/>
            <person name="Talbot N.J."/>
            <person name="Thon M."/>
            <person name="De vries R.P."/>
            <person name="Wiebenga A."/>
            <person name="Yadav J.S."/>
            <person name="Braun E.L."/>
            <person name="Baker S."/>
            <person name="Garre V."/>
            <person name="Horwitz B."/>
            <person name="Torres-Martinez S."/>
            <person name="Idnurm A."/>
            <person name="Herrera-Estrella A."/>
            <person name="Gabaldon T."/>
            <person name="Grigoriev I.V."/>
        </authorList>
    </citation>
    <scope>NUCLEOTIDE SEQUENCE [LARGE SCALE GENOMIC DNA]</scope>
    <source>
        <strain evidence="3">NRRL 1555(-)</strain>
    </source>
</reference>
<feature type="non-terminal residue" evidence="2">
    <location>
        <position position="425"/>
    </location>
</feature>
<keyword evidence="3" id="KW-1185">Reference proteome</keyword>
<dbReference type="EMBL" id="KV441006">
    <property type="protein sequence ID" value="OAD66007.1"/>
    <property type="molecule type" value="Genomic_DNA"/>
</dbReference>
<organism evidence="2 3">
    <name type="scientific">Phycomyces blakesleeanus (strain ATCC 8743b / DSM 1359 / FGSC 10004 / NBRC 33097 / NRRL 1555)</name>
    <dbReference type="NCBI Taxonomy" id="763407"/>
    <lineage>
        <taxon>Eukaryota</taxon>
        <taxon>Fungi</taxon>
        <taxon>Fungi incertae sedis</taxon>
        <taxon>Mucoromycota</taxon>
        <taxon>Mucoromycotina</taxon>
        <taxon>Mucoromycetes</taxon>
        <taxon>Mucorales</taxon>
        <taxon>Phycomycetaceae</taxon>
        <taxon>Phycomyces</taxon>
    </lineage>
</organism>
<feature type="non-terminal residue" evidence="2">
    <location>
        <position position="1"/>
    </location>
</feature>
<dbReference type="InterPro" id="IPR011993">
    <property type="entry name" value="PH-like_dom_sf"/>
</dbReference>
<dbReference type="SMART" id="SM00222">
    <property type="entry name" value="Sec7"/>
    <property type="match status" value="1"/>
</dbReference>
<dbReference type="PANTHER" id="PTHR10663">
    <property type="entry name" value="GUANYL-NUCLEOTIDE EXCHANGE FACTOR"/>
    <property type="match status" value="1"/>
</dbReference>
<dbReference type="InterPro" id="IPR000904">
    <property type="entry name" value="Sec7_dom"/>
</dbReference>
<dbReference type="InterPro" id="IPR023394">
    <property type="entry name" value="Sec7_C_sf"/>
</dbReference>
<accession>A0A167JHU2</accession>